<dbReference type="RefSeq" id="WP_407991355.1">
    <property type="nucleotide sequence ID" value="NZ_AP035881.2"/>
</dbReference>
<feature type="transmembrane region" description="Helical" evidence="1">
    <location>
        <begin position="62"/>
        <end position="83"/>
    </location>
</feature>
<gene>
    <name evidence="2" type="ORF">KCMC57_55840</name>
</gene>
<organism evidence="2">
    <name type="scientific">Kitasatospora sp. CMC57</name>
    <dbReference type="NCBI Taxonomy" id="3231513"/>
    <lineage>
        <taxon>Bacteria</taxon>
        <taxon>Bacillati</taxon>
        <taxon>Actinomycetota</taxon>
        <taxon>Actinomycetes</taxon>
        <taxon>Kitasatosporales</taxon>
        <taxon>Streptomycetaceae</taxon>
        <taxon>Kitasatospora</taxon>
    </lineage>
</organism>
<keyword evidence="1" id="KW-1133">Transmembrane helix</keyword>
<protein>
    <submittedName>
        <fullName evidence="2">Uncharacterized protein</fullName>
    </submittedName>
</protein>
<reference evidence="2" key="1">
    <citation type="submission" date="2024-07" db="EMBL/GenBank/DDBJ databases">
        <title>Complete genome sequences of cellulolytic bacteria, Kitasatospora sp. CMC57 and Streptomyces sp. CMC78, isolated from Japanese agricultural soil.</title>
        <authorList>
            <person name="Hashimoto T."/>
            <person name="Ito M."/>
            <person name="Iwamoto M."/>
            <person name="Fukahori D."/>
            <person name="Shoda T."/>
            <person name="Sakoda M."/>
            <person name="Morohoshi T."/>
            <person name="Mitsuboshi M."/>
            <person name="Nishizawa T."/>
        </authorList>
    </citation>
    <scope>NUCLEOTIDE SEQUENCE</scope>
    <source>
        <strain evidence="2">CMC57</strain>
    </source>
</reference>
<sequence>MPVLLLSSLAFSYYLDAGYQPSVNWWAPLLALMGVCGLRPLRLAVPALALAMAVVVNDGVTAGLPTGVVLIQALLAPPLAALISRSRRRTAKRNAELRRVQPELTGALRINSPVDAPGRWRAAGSLPVETKGWKRMKATRMARVVAVAGAALSMVALAVSPASATVKKGCPYPYVCFYVTATDYNNNHPTWMYSGWDARATGVGGTGADYVVNTRNDDTVRLTGHTSTGEAIARCLAPNGTAIFSYREIVTGLDINDASSC</sequence>
<dbReference type="AlphaFoldDB" id="A0AB33K349"/>
<keyword evidence="1" id="KW-0812">Transmembrane</keyword>
<dbReference type="EMBL" id="AP035881">
    <property type="protein sequence ID" value="BFP49216.1"/>
    <property type="molecule type" value="Genomic_DNA"/>
</dbReference>
<evidence type="ECO:0000256" key="1">
    <source>
        <dbReference type="SAM" id="Phobius"/>
    </source>
</evidence>
<evidence type="ECO:0000313" key="2">
    <source>
        <dbReference type="EMBL" id="BFP49216.1"/>
    </source>
</evidence>
<accession>A0AB33K349</accession>
<name>A0AB33K349_9ACTN</name>
<keyword evidence="1" id="KW-0472">Membrane</keyword>
<feature type="transmembrane region" description="Helical" evidence="1">
    <location>
        <begin position="141"/>
        <end position="160"/>
    </location>
</feature>
<proteinExistence type="predicted"/>